<comment type="caution">
    <text evidence="1">The sequence shown here is derived from an EMBL/GenBank/DDBJ whole genome shotgun (WGS) entry which is preliminary data.</text>
</comment>
<dbReference type="Proteomes" id="UP001602370">
    <property type="component" value="Unassembled WGS sequence"/>
</dbReference>
<proteinExistence type="predicted"/>
<protein>
    <submittedName>
        <fullName evidence="1">Uncharacterized protein</fullName>
    </submittedName>
</protein>
<dbReference type="EMBL" id="JBIBDZ010000003">
    <property type="protein sequence ID" value="MFF5919559.1"/>
    <property type="molecule type" value="Genomic_DNA"/>
</dbReference>
<sequence length="62" mass="7022">MTARRPRPRCAACDRALPRGRYRLCVADCGARLCRTPHIPRCTDLHAGQCPKFEPLEASWLT</sequence>
<dbReference type="RefSeq" id="WP_388307226.1">
    <property type="nucleotide sequence ID" value="NZ_JBIBDZ010000003.1"/>
</dbReference>
<evidence type="ECO:0000313" key="1">
    <source>
        <dbReference type="EMBL" id="MFF5919559.1"/>
    </source>
</evidence>
<evidence type="ECO:0000313" key="2">
    <source>
        <dbReference type="Proteomes" id="UP001602370"/>
    </source>
</evidence>
<reference evidence="1 2" key="1">
    <citation type="submission" date="2024-10" db="EMBL/GenBank/DDBJ databases">
        <title>The Natural Products Discovery Center: Release of the First 8490 Sequenced Strains for Exploring Actinobacteria Biosynthetic Diversity.</title>
        <authorList>
            <person name="Kalkreuter E."/>
            <person name="Kautsar S.A."/>
            <person name="Yang D."/>
            <person name="Bader C.D."/>
            <person name="Teijaro C.N."/>
            <person name="Fluegel L."/>
            <person name="Davis C.M."/>
            <person name="Simpson J.R."/>
            <person name="Lauterbach L."/>
            <person name="Steele A.D."/>
            <person name="Gui C."/>
            <person name="Meng S."/>
            <person name="Li G."/>
            <person name="Viehrig K."/>
            <person name="Ye F."/>
            <person name="Su P."/>
            <person name="Kiefer A.F."/>
            <person name="Nichols A."/>
            <person name="Cepeda A.J."/>
            <person name="Yan W."/>
            <person name="Fan B."/>
            <person name="Jiang Y."/>
            <person name="Adhikari A."/>
            <person name="Zheng C.-J."/>
            <person name="Schuster L."/>
            <person name="Cowan T.M."/>
            <person name="Smanski M.J."/>
            <person name="Chevrette M.G."/>
            <person name="De Carvalho L.P.S."/>
            <person name="Shen B."/>
        </authorList>
    </citation>
    <scope>NUCLEOTIDE SEQUENCE [LARGE SCALE GENOMIC DNA]</scope>
    <source>
        <strain evidence="1 2">NPDC012605</strain>
    </source>
</reference>
<name>A0ABW6XPY3_9ACTN</name>
<organism evidence="1 2">
    <name type="scientific">Streptomyces flavochromogenes</name>
    <dbReference type="NCBI Taxonomy" id="68199"/>
    <lineage>
        <taxon>Bacteria</taxon>
        <taxon>Bacillati</taxon>
        <taxon>Actinomycetota</taxon>
        <taxon>Actinomycetes</taxon>
        <taxon>Kitasatosporales</taxon>
        <taxon>Streptomycetaceae</taxon>
        <taxon>Streptomyces</taxon>
    </lineage>
</organism>
<accession>A0ABW6XPY3</accession>
<keyword evidence="2" id="KW-1185">Reference proteome</keyword>
<gene>
    <name evidence="1" type="ORF">ACFY8C_14555</name>
</gene>